<keyword evidence="1" id="KW-0472">Membrane</keyword>
<accession>A0ABW6T6Q7</accession>
<feature type="transmembrane region" description="Helical" evidence="1">
    <location>
        <begin position="115"/>
        <end position="140"/>
    </location>
</feature>
<reference evidence="2 3" key="1">
    <citation type="submission" date="2024-10" db="EMBL/GenBank/DDBJ databases">
        <title>The Natural Products Discovery Center: Release of the First 8490 Sequenced Strains for Exploring Actinobacteria Biosynthetic Diversity.</title>
        <authorList>
            <person name="Kalkreuter E."/>
            <person name="Kautsar S.A."/>
            <person name="Yang D."/>
            <person name="Bader C.D."/>
            <person name="Teijaro C.N."/>
            <person name="Fluegel L."/>
            <person name="Davis C.M."/>
            <person name="Simpson J.R."/>
            <person name="Lauterbach L."/>
            <person name="Steele A.D."/>
            <person name="Gui C."/>
            <person name="Meng S."/>
            <person name="Li G."/>
            <person name="Viehrig K."/>
            <person name="Ye F."/>
            <person name="Su P."/>
            <person name="Kiefer A.F."/>
            <person name="Nichols A."/>
            <person name="Cepeda A.J."/>
            <person name="Yan W."/>
            <person name="Fan B."/>
            <person name="Jiang Y."/>
            <person name="Adhikari A."/>
            <person name="Zheng C.-J."/>
            <person name="Schuster L."/>
            <person name="Cowan T.M."/>
            <person name="Smanski M.J."/>
            <person name="Chevrette M.G."/>
            <person name="De Carvalho L.P.S."/>
            <person name="Shen B."/>
        </authorList>
    </citation>
    <scope>NUCLEOTIDE SEQUENCE [LARGE SCALE GENOMIC DNA]</scope>
    <source>
        <strain evidence="2 3">NPDC002173</strain>
    </source>
</reference>
<evidence type="ECO:0000313" key="2">
    <source>
        <dbReference type="EMBL" id="MFF3672062.1"/>
    </source>
</evidence>
<feature type="transmembrane region" description="Helical" evidence="1">
    <location>
        <begin position="74"/>
        <end position="94"/>
    </location>
</feature>
<evidence type="ECO:0000313" key="3">
    <source>
        <dbReference type="Proteomes" id="UP001602013"/>
    </source>
</evidence>
<protein>
    <submittedName>
        <fullName evidence="2">ABC transporter permease subunit</fullName>
    </submittedName>
</protein>
<feature type="transmembrane region" description="Helical" evidence="1">
    <location>
        <begin position="244"/>
        <end position="272"/>
    </location>
</feature>
<dbReference type="Pfam" id="PF12679">
    <property type="entry name" value="ABC2_membrane_2"/>
    <property type="match status" value="1"/>
</dbReference>
<feature type="transmembrane region" description="Helical" evidence="1">
    <location>
        <begin position="152"/>
        <end position="172"/>
    </location>
</feature>
<keyword evidence="3" id="KW-1185">Reference proteome</keyword>
<feature type="transmembrane region" description="Helical" evidence="1">
    <location>
        <begin position="16"/>
        <end position="40"/>
    </location>
</feature>
<dbReference type="EMBL" id="JBIASD010000063">
    <property type="protein sequence ID" value="MFF3672062.1"/>
    <property type="molecule type" value="Genomic_DNA"/>
</dbReference>
<evidence type="ECO:0000256" key="1">
    <source>
        <dbReference type="SAM" id="Phobius"/>
    </source>
</evidence>
<organism evidence="2 3">
    <name type="scientific">Microtetraspora malaysiensis</name>
    <dbReference type="NCBI Taxonomy" id="161358"/>
    <lineage>
        <taxon>Bacteria</taxon>
        <taxon>Bacillati</taxon>
        <taxon>Actinomycetota</taxon>
        <taxon>Actinomycetes</taxon>
        <taxon>Streptosporangiales</taxon>
        <taxon>Streptosporangiaceae</taxon>
        <taxon>Microtetraspora</taxon>
    </lineage>
</organism>
<keyword evidence="1" id="KW-0812">Transmembrane</keyword>
<proteinExistence type="predicted"/>
<keyword evidence="1" id="KW-1133">Transmembrane helix</keyword>
<comment type="caution">
    <text evidence="2">The sequence shown here is derived from an EMBL/GenBank/DDBJ whole genome shotgun (WGS) entry which is preliminary data.</text>
</comment>
<dbReference type="RefSeq" id="WP_387418215.1">
    <property type="nucleotide sequence ID" value="NZ_JBIASD010000063.1"/>
</dbReference>
<name>A0ABW6T6Q7_9ACTN</name>
<gene>
    <name evidence="2" type="ORF">ACFYXI_41445</name>
</gene>
<feature type="transmembrane region" description="Helical" evidence="1">
    <location>
        <begin position="179"/>
        <end position="197"/>
    </location>
</feature>
<dbReference type="Proteomes" id="UP001602013">
    <property type="component" value="Unassembled WGS sequence"/>
</dbReference>
<sequence>MRNALASEALLLRRRLAPFVVGCTWIVLVVGFGFGVPYIVYATLDPAKTADRAALLEMLLPSAAHTTAVGSYPMFGGAIMLILGVLVTGAEYRWGTWPARLAQGPGRAQVVIAKVLVGAAAVVVIAAAALAASMVTSAVIASVEGRPLTWPAVSAVAASLGVAVFISVAWLSLGAALGVIFRGVGTALAVGLVWTLGLENALSGLAGVVPALEPVRVILLGPTSGSLVAALGVPSLSEGGAVGVAAYVSGPVACAVLLAYTAAGIAVATVLIRRRDIT</sequence>